<accession>A0ACC1X7S4</accession>
<keyword evidence="2" id="KW-1185">Reference proteome</keyword>
<dbReference type="EMBL" id="CM051404">
    <property type="protein sequence ID" value="KAJ4707500.1"/>
    <property type="molecule type" value="Genomic_DNA"/>
</dbReference>
<protein>
    <submittedName>
        <fullName evidence="1">Pectate lyase</fullName>
    </submittedName>
</protein>
<organism evidence="1 2">
    <name type="scientific">Melia azedarach</name>
    <name type="common">Chinaberry tree</name>
    <dbReference type="NCBI Taxonomy" id="155640"/>
    <lineage>
        <taxon>Eukaryota</taxon>
        <taxon>Viridiplantae</taxon>
        <taxon>Streptophyta</taxon>
        <taxon>Embryophyta</taxon>
        <taxon>Tracheophyta</taxon>
        <taxon>Spermatophyta</taxon>
        <taxon>Magnoliopsida</taxon>
        <taxon>eudicotyledons</taxon>
        <taxon>Gunneridae</taxon>
        <taxon>Pentapetalae</taxon>
        <taxon>rosids</taxon>
        <taxon>malvids</taxon>
        <taxon>Sapindales</taxon>
        <taxon>Meliaceae</taxon>
        <taxon>Melia</taxon>
    </lineage>
</organism>
<dbReference type="Proteomes" id="UP001164539">
    <property type="component" value="Chromosome 11"/>
</dbReference>
<evidence type="ECO:0000313" key="1">
    <source>
        <dbReference type="EMBL" id="KAJ4707500.1"/>
    </source>
</evidence>
<keyword evidence="1" id="KW-0456">Lyase</keyword>
<reference evidence="1 2" key="1">
    <citation type="journal article" date="2023" name="Science">
        <title>Complex scaffold remodeling in plant triterpene biosynthesis.</title>
        <authorList>
            <person name="De La Pena R."/>
            <person name="Hodgson H."/>
            <person name="Liu J.C."/>
            <person name="Stephenson M.J."/>
            <person name="Martin A.C."/>
            <person name="Owen C."/>
            <person name="Harkess A."/>
            <person name="Leebens-Mack J."/>
            <person name="Jimenez L.E."/>
            <person name="Osbourn A."/>
            <person name="Sattely E.S."/>
        </authorList>
    </citation>
    <scope>NUCLEOTIDE SEQUENCE [LARGE SCALE GENOMIC DNA]</scope>
    <source>
        <strain evidence="2">cv. JPN11</strain>
        <tissue evidence="1">Leaf</tissue>
    </source>
</reference>
<comment type="caution">
    <text evidence="1">The sequence shown here is derived from an EMBL/GenBank/DDBJ whole genome shotgun (WGS) entry which is preliminary data.</text>
</comment>
<evidence type="ECO:0000313" key="2">
    <source>
        <dbReference type="Proteomes" id="UP001164539"/>
    </source>
</evidence>
<sequence length="812" mass="91307">MEVARLLNLVFFFSFVTLIPCLSANIADFDEVWRRRAEEALTATKEAYDPNPVEATNGNSTRRNILGKKPRRKRERKRPYRGPCKATNPIDKCWRCRPDWAENRQKLADCVRGFGHKTTGGKNGRIYVVTDNSDSNVQNPKPGTLRFGVIQKEPLWIIFAHDMHIKLSQELIVASDKTIDGRGGDVHLAYGAGITLQFVKNVIIHGLHIHHIVPASGGTIRDSVDHIGTRTSSDGDGISIFGSTNVWLDHLSMSQCQDGLIDVIQGSTAITLSNSHFTKHNDVILLGASDSYNADKMMQITIAFNHFGQGLIQRMPRCRLGFFHIVNNDYTHWLMYAIGGSKNPTILSQGNRFIAPDKPTAKEVTKRDYADYNEWKHWMWRSEGDLFMNGAFFNQSGDPNGKMQYNPNDLIKAKPGTAVTRLTRFSGALYCYKGQKCYFLKGNNGTRRSLIRRAKYKGECRATNPIDRCWRCREDWANNRRKLANCVLGFGHKTTGGKKGSIYVVTDNSDHDVMNPKPGTLRHAVIQKGPLWIIFEHNMNIKLSKELIMTSDKTIDGRGADVHIAYGAGITVQYVNNIIIHGLHIHHIVQTSGGLIRDSVDHFGLRTSSDGDGISIFGSSNIWLDHLSMSQCYDGLIDAIQGSTAITISNSHFTKHNDVILLGASDSYTADKMMQVTIAFNRFGQGLLQRMPRCRLGFFHVVNNDYTHWKMYAIGGSKNPTIISQGNRFIAPNNQAAKEVTNRNYAEYHEWKHWVWRSEGDLFMNGAFFNQSGDPNAKTEFTKEVIKARPGTHVTRLTRFSGALYCSPAKQC</sequence>
<gene>
    <name evidence="1" type="ORF">OWV82_021015</name>
</gene>
<proteinExistence type="predicted"/>
<name>A0ACC1X7S4_MELAZ</name>